<dbReference type="SUPFAM" id="SSF56954">
    <property type="entry name" value="Outer membrane efflux proteins (OEP)"/>
    <property type="match status" value="1"/>
</dbReference>
<gene>
    <name evidence="11" type="ORF">IAB03_00095</name>
</gene>
<keyword evidence="5" id="KW-0812">Transmembrane</keyword>
<evidence type="ECO:0000256" key="9">
    <source>
        <dbReference type="SAM" id="MobiDB-lite"/>
    </source>
</evidence>
<dbReference type="EMBL" id="DVNA01000002">
    <property type="protein sequence ID" value="HIU54191.1"/>
    <property type="molecule type" value="Genomic_DNA"/>
</dbReference>
<dbReference type="GO" id="GO:1990281">
    <property type="term" value="C:efflux pump complex"/>
    <property type="evidence" value="ECO:0007669"/>
    <property type="project" value="TreeGrafter"/>
</dbReference>
<evidence type="ECO:0000256" key="8">
    <source>
        <dbReference type="SAM" id="Coils"/>
    </source>
</evidence>
<evidence type="ECO:0000256" key="6">
    <source>
        <dbReference type="ARBA" id="ARBA00023136"/>
    </source>
</evidence>
<dbReference type="GO" id="GO:0015288">
    <property type="term" value="F:porin activity"/>
    <property type="evidence" value="ECO:0007669"/>
    <property type="project" value="TreeGrafter"/>
</dbReference>
<evidence type="ECO:0000256" key="10">
    <source>
        <dbReference type="SAM" id="SignalP"/>
    </source>
</evidence>
<evidence type="ECO:0000256" key="2">
    <source>
        <dbReference type="ARBA" id="ARBA00007613"/>
    </source>
</evidence>
<sequence>MKNLKKILCGVCCSLFSLSMMAQSFPVLTLSLEKALEIALSENPTIRVADKEIERKDYSRKEAIGALLPVIEASGQYSRTLQKQVMYMDMDMDTETGGDSESGDQEGDVGGLGGIDMSKGMKVGRDNNWNGGFSMSLPIIAPALWKNIQLTQIDIEQTLEAARASRISLVNQVEKAYYNILNAEDSYNVLLMSYDNAKLNAQNYRDKFKQGLVSEYDVLRSEVQVRNLEPGLLQAENGVRLAKLQLAVLLGLDVNIGIETETKLADYEELLYRDALDLDTSLQHNTDLKQMEIQERLLEKTLQVQQMSYYPTLSATANYTWMSMNNDFKFSQYRWTPYSSVGIALSIPLFQGGTRYFKEQQAKIGIEQLKYQRDDLERNLRMQVQAAQDNIAQSVKQVASNKEGVRQAEKAYEIMQKSFEIGSATFVELNDADLALTNSRLAYNQAIYDYLTAKAELNMILGKNIVEVDNNK</sequence>
<dbReference type="PANTHER" id="PTHR30026">
    <property type="entry name" value="OUTER MEMBRANE PROTEIN TOLC"/>
    <property type="match status" value="1"/>
</dbReference>
<comment type="subcellular location">
    <subcellularLocation>
        <location evidence="1">Cell outer membrane</location>
    </subcellularLocation>
</comment>
<feature type="compositionally biased region" description="Acidic residues" evidence="9">
    <location>
        <begin position="92"/>
        <end position="107"/>
    </location>
</feature>
<accession>A0A9D1M5W3</accession>
<feature type="chain" id="PRO_5038427590" evidence="10">
    <location>
        <begin position="23"/>
        <end position="472"/>
    </location>
</feature>
<dbReference type="Gene3D" id="1.20.1600.10">
    <property type="entry name" value="Outer membrane efflux proteins (OEP)"/>
    <property type="match status" value="1"/>
</dbReference>
<comment type="caution">
    <text evidence="11">The sequence shown here is derived from an EMBL/GenBank/DDBJ whole genome shotgun (WGS) entry which is preliminary data.</text>
</comment>
<evidence type="ECO:0000256" key="7">
    <source>
        <dbReference type="ARBA" id="ARBA00023237"/>
    </source>
</evidence>
<dbReference type="Pfam" id="PF02321">
    <property type="entry name" value="OEP"/>
    <property type="match status" value="2"/>
</dbReference>
<dbReference type="InterPro" id="IPR003423">
    <property type="entry name" value="OMP_efflux"/>
</dbReference>
<keyword evidence="8" id="KW-0175">Coiled coil</keyword>
<evidence type="ECO:0000256" key="4">
    <source>
        <dbReference type="ARBA" id="ARBA00022452"/>
    </source>
</evidence>
<name>A0A9D1M5W3_9BACT</name>
<dbReference type="PANTHER" id="PTHR30026:SF20">
    <property type="entry name" value="OUTER MEMBRANE PROTEIN TOLC"/>
    <property type="match status" value="1"/>
</dbReference>
<feature type="coiled-coil region" evidence="8">
    <location>
        <begin position="359"/>
        <end position="386"/>
    </location>
</feature>
<keyword evidence="6" id="KW-0472">Membrane</keyword>
<evidence type="ECO:0000256" key="5">
    <source>
        <dbReference type="ARBA" id="ARBA00022692"/>
    </source>
</evidence>
<evidence type="ECO:0000313" key="11">
    <source>
        <dbReference type="EMBL" id="HIU54191.1"/>
    </source>
</evidence>
<dbReference type="GO" id="GO:0015562">
    <property type="term" value="F:efflux transmembrane transporter activity"/>
    <property type="evidence" value="ECO:0007669"/>
    <property type="project" value="InterPro"/>
</dbReference>
<evidence type="ECO:0000256" key="3">
    <source>
        <dbReference type="ARBA" id="ARBA00022448"/>
    </source>
</evidence>
<feature type="signal peptide" evidence="10">
    <location>
        <begin position="1"/>
        <end position="22"/>
    </location>
</feature>
<evidence type="ECO:0000256" key="1">
    <source>
        <dbReference type="ARBA" id="ARBA00004442"/>
    </source>
</evidence>
<keyword evidence="7" id="KW-0998">Cell outer membrane</keyword>
<comment type="similarity">
    <text evidence="2">Belongs to the outer membrane factor (OMF) (TC 1.B.17) family.</text>
</comment>
<evidence type="ECO:0000313" key="12">
    <source>
        <dbReference type="Proteomes" id="UP000824112"/>
    </source>
</evidence>
<keyword evidence="3" id="KW-0813">Transport</keyword>
<keyword evidence="4" id="KW-1134">Transmembrane beta strand</keyword>
<keyword evidence="10" id="KW-0732">Signal</keyword>
<organism evidence="11 12">
    <name type="scientific">Candidatus Gallibacteroides avistercoris</name>
    <dbReference type="NCBI Taxonomy" id="2840833"/>
    <lineage>
        <taxon>Bacteria</taxon>
        <taxon>Pseudomonadati</taxon>
        <taxon>Bacteroidota</taxon>
        <taxon>Bacteroidia</taxon>
        <taxon>Bacteroidales</taxon>
        <taxon>Bacteroidaceae</taxon>
        <taxon>Bacteroidaceae incertae sedis</taxon>
        <taxon>Candidatus Gallibacteroides</taxon>
    </lineage>
</organism>
<reference evidence="11" key="2">
    <citation type="journal article" date="2021" name="PeerJ">
        <title>Extensive microbial diversity within the chicken gut microbiome revealed by metagenomics and culture.</title>
        <authorList>
            <person name="Gilroy R."/>
            <person name="Ravi A."/>
            <person name="Getino M."/>
            <person name="Pursley I."/>
            <person name="Horton D.L."/>
            <person name="Alikhan N.F."/>
            <person name="Baker D."/>
            <person name="Gharbi K."/>
            <person name="Hall N."/>
            <person name="Watson M."/>
            <person name="Adriaenssens E.M."/>
            <person name="Foster-Nyarko E."/>
            <person name="Jarju S."/>
            <person name="Secka A."/>
            <person name="Antonio M."/>
            <person name="Oren A."/>
            <person name="Chaudhuri R.R."/>
            <person name="La Ragione R."/>
            <person name="Hildebrand F."/>
            <person name="Pallen M.J."/>
        </authorList>
    </citation>
    <scope>NUCLEOTIDE SEQUENCE</scope>
    <source>
        <strain evidence="11">CHK158-818</strain>
    </source>
</reference>
<dbReference type="AlphaFoldDB" id="A0A9D1M5W3"/>
<dbReference type="InterPro" id="IPR051906">
    <property type="entry name" value="TolC-like"/>
</dbReference>
<proteinExistence type="inferred from homology"/>
<dbReference type="Proteomes" id="UP000824112">
    <property type="component" value="Unassembled WGS sequence"/>
</dbReference>
<protein>
    <submittedName>
        <fullName evidence="11">TolC family protein</fullName>
    </submittedName>
</protein>
<reference evidence="11" key="1">
    <citation type="submission" date="2020-10" db="EMBL/GenBank/DDBJ databases">
        <authorList>
            <person name="Gilroy R."/>
        </authorList>
    </citation>
    <scope>NUCLEOTIDE SEQUENCE</scope>
    <source>
        <strain evidence="11">CHK158-818</strain>
    </source>
</reference>
<feature type="region of interest" description="Disordered" evidence="9">
    <location>
        <begin position="92"/>
        <end position="111"/>
    </location>
</feature>
<dbReference type="GO" id="GO:0009279">
    <property type="term" value="C:cell outer membrane"/>
    <property type="evidence" value="ECO:0007669"/>
    <property type="project" value="UniProtKB-SubCell"/>
</dbReference>